<dbReference type="EMBL" id="QJOW01000001">
    <property type="protein sequence ID" value="KAB7517813.1"/>
    <property type="molecule type" value="Genomic_DNA"/>
</dbReference>
<accession>A0A5N5UKB7</accession>
<dbReference type="Proteomes" id="UP000326302">
    <property type="component" value="Unassembled WGS sequence"/>
</dbReference>
<protein>
    <submittedName>
        <fullName evidence="2">Type IV pilin</fullName>
    </submittedName>
</protein>
<feature type="domain" description="Archaeal Type IV pilin N-terminal" evidence="1">
    <location>
        <begin position="5"/>
        <end position="77"/>
    </location>
</feature>
<dbReference type="InterPro" id="IPR012859">
    <property type="entry name" value="Pilin_N_archaeal"/>
</dbReference>
<evidence type="ECO:0000313" key="3">
    <source>
        <dbReference type="Proteomes" id="UP000326302"/>
    </source>
</evidence>
<comment type="caution">
    <text evidence="2">The sequence shown here is derived from an EMBL/GenBank/DDBJ whole genome shotgun (WGS) entry which is preliminary data.</text>
</comment>
<evidence type="ECO:0000313" key="2">
    <source>
        <dbReference type="EMBL" id="KAB7517813.1"/>
    </source>
</evidence>
<dbReference type="OrthoDB" id="201989at2157"/>
<dbReference type="RefSeq" id="WP_152118721.1">
    <property type="nucleotide sequence ID" value="NZ_QJOW01000001.1"/>
</dbReference>
<name>A0A5N5UKB7_9EURY</name>
<gene>
    <name evidence="2" type="ORF">DMP03_00130</name>
</gene>
<reference evidence="2 3" key="1">
    <citation type="submission" date="2019-10" db="EMBL/GenBank/DDBJ databases">
        <title>Unraveling microbial dark matter from salterns through culturing: the case of the genus Halosegnis.</title>
        <authorList>
            <person name="Duran-Viseras A."/>
            <person name="Andrei A.-S."/>
            <person name="Vera-Gargallo B."/>
            <person name="Ghai R."/>
            <person name="Sanchez-Porro C."/>
            <person name="Ventosa A."/>
        </authorList>
    </citation>
    <scope>NUCLEOTIDE SEQUENCE [LARGE SCALE GENOMIC DNA]</scope>
    <source>
        <strain evidence="2 3">F17-44</strain>
    </source>
</reference>
<evidence type="ECO:0000259" key="1">
    <source>
        <dbReference type="Pfam" id="PF07790"/>
    </source>
</evidence>
<proteinExistence type="predicted"/>
<dbReference type="AlphaFoldDB" id="A0A5N5UKB7"/>
<sequence length="154" mass="15443">MSRTRAVAPALGAICLLAVTLLTSLGVGATAIAFSPAEPTPQATVDLAAAADGSVTLTHAGGDRLRTDELSVHIAVDGEPVRHQPAIPFVGSRGYVGSPSGVFNSAGDGNWTAGERASLRLATSNAPALSAGSTVTVVLRTERGVVARLSTTAQ</sequence>
<organism evidence="2 3">
    <name type="scientific">Halosegnis rubeus</name>
    <dbReference type="NCBI Taxonomy" id="2212850"/>
    <lineage>
        <taxon>Archaea</taxon>
        <taxon>Methanobacteriati</taxon>
        <taxon>Methanobacteriota</taxon>
        <taxon>Stenosarchaea group</taxon>
        <taxon>Halobacteria</taxon>
        <taxon>Halobacteriales</taxon>
        <taxon>Natronomonadaceae</taxon>
        <taxon>Halosegnis</taxon>
    </lineage>
</organism>
<dbReference type="Pfam" id="PF07790">
    <property type="entry name" value="Pilin_N"/>
    <property type="match status" value="1"/>
</dbReference>